<evidence type="ECO:0000256" key="1">
    <source>
        <dbReference type="SAM" id="Phobius"/>
    </source>
</evidence>
<feature type="transmembrane region" description="Helical" evidence="1">
    <location>
        <begin position="7"/>
        <end position="25"/>
    </location>
</feature>
<name>A0A7V6DPB0_9BACT</name>
<sequence length="168" mass="18533">MWQKRPWLGLLVVALMMFGSGGWVFNPANKPAGGFVWSRFQTQKIQEEEASLAKNNYCPTGGCVIRLDEVKLQPVNALRGDILTLTTKYTLLTSNNLSVPITISRELVVRGKSLGRVKAMNSNNSSGTYVQTMNFQIPVDAEPGVYTLITRISTGFGMGEKSIEFLVN</sequence>
<dbReference type="AlphaFoldDB" id="A0A7V6DPB0"/>
<keyword evidence="1" id="KW-0812">Transmembrane</keyword>
<evidence type="ECO:0000313" key="2">
    <source>
        <dbReference type="EMBL" id="HHS29006.1"/>
    </source>
</evidence>
<accession>A0A7V6DPB0</accession>
<organism evidence="2">
    <name type="scientific">Desulfobacca acetoxidans</name>
    <dbReference type="NCBI Taxonomy" id="60893"/>
    <lineage>
        <taxon>Bacteria</taxon>
        <taxon>Pseudomonadati</taxon>
        <taxon>Thermodesulfobacteriota</taxon>
        <taxon>Desulfobaccia</taxon>
        <taxon>Desulfobaccales</taxon>
        <taxon>Desulfobaccaceae</taxon>
        <taxon>Desulfobacca</taxon>
    </lineage>
</organism>
<proteinExistence type="predicted"/>
<dbReference type="EMBL" id="DTGR01000074">
    <property type="protein sequence ID" value="HHS29006.1"/>
    <property type="molecule type" value="Genomic_DNA"/>
</dbReference>
<keyword evidence="1" id="KW-0472">Membrane</keyword>
<reference evidence="2" key="1">
    <citation type="journal article" date="2020" name="mSystems">
        <title>Genome- and Community-Level Interaction Insights into Carbon Utilization and Element Cycling Functions of Hydrothermarchaeota in Hydrothermal Sediment.</title>
        <authorList>
            <person name="Zhou Z."/>
            <person name="Liu Y."/>
            <person name="Xu W."/>
            <person name="Pan J."/>
            <person name="Luo Z.H."/>
            <person name="Li M."/>
        </authorList>
    </citation>
    <scope>NUCLEOTIDE SEQUENCE [LARGE SCALE GENOMIC DNA]</scope>
    <source>
        <strain evidence="2">SpSt-767</strain>
    </source>
</reference>
<gene>
    <name evidence="2" type="ORF">ENV52_04820</name>
</gene>
<keyword evidence="1" id="KW-1133">Transmembrane helix</keyword>
<protein>
    <submittedName>
        <fullName evidence="2">Uncharacterized protein</fullName>
    </submittedName>
</protein>
<comment type="caution">
    <text evidence="2">The sequence shown here is derived from an EMBL/GenBank/DDBJ whole genome shotgun (WGS) entry which is preliminary data.</text>
</comment>